<feature type="domain" description="Methyltransferase" evidence="5">
    <location>
        <begin position="62"/>
        <end position="159"/>
    </location>
</feature>
<keyword evidence="1 3" id="KW-0808">Transferase</keyword>
<dbReference type="InterPro" id="IPR005271">
    <property type="entry name" value="CmoA"/>
</dbReference>
<evidence type="ECO:0000313" key="6">
    <source>
        <dbReference type="EMBL" id="MCC4307181.1"/>
    </source>
</evidence>
<feature type="binding site" evidence="3">
    <location>
        <position position="200"/>
    </location>
    <ligand>
        <name>S-adenosyl-L-methionine</name>
        <dbReference type="ChEBI" id="CHEBI:59789"/>
    </ligand>
</feature>
<evidence type="ECO:0000259" key="5">
    <source>
        <dbReference type="Pfam" id="PF13649"/>
    </source>
</evidence>
<comment type="caution">
    <text evidence="6">The sequence shown here is derived from an EMBL/GenBank/DDBJ whole genome shotgun (WGS) entry which is preliminary data.</text>
</comment>
<dbReference type="EC" id="2.1.3.-" evidence="3"/>
<dbReference type="PANTHER" id="PTHR43861">
    <property type="entry name" value="TRANS-ACONITATE 2-METHYLTRANSFERASE-RELATED"/>
    <property type="match status" value="1"/>
</dbReference>
<organism evidence="6 7">
    <name type="scientific">Alloalcanivorax marinus</name>
    <dbReference type="NCBI Taxonomy" id="1177169"/>
    <lineage>
        <taxon>Bacteria</taxon>
        <taxon>Pseudomonadati</taxon>
        <taxon>Pseudomonadota</taxon>
        <taxon>Gammaproteobacteria</taxon>
        <taxon>Oceanospirillales</taxon>
        <taxon>Alcanivoracaceae</taxon>
        <taxon>Alloalcanivorax</taxon>
    </lineage>
</organism>
<dbReference type="InterPro" id="IPR041698">
    <property type="entry name" value="Methyltransf_25"/>
</dbReference>
<gene>
    <name evidence="3 6" type="primary">cmoA</name>
    <name evidence="6" type="ORF">LL252_01240</name>
</gene>
<dbReference type="GO" id="GO:0016743">
    <property type="term" value="F:carboxyl- or carbamoyltransferase activity"/>
    <property type="evidence" value="ECO:0007669"/>
    <property type="project" value="UniProtKB-UniRule"/>
</dbReference>
<dbReference type="NCBIfam" id="TIGR00740">
    <property type="entry name" value="carboxy-S-adenosyl-L-methionine synthase CmoA"/>
    <property type="match status" value="1"/>
</dbReference>
<dbReference type="Pfam" id="PF13649">
    <property type="entry name" value="Methyltransf_25"/>
    <property type="match status" value="1"/>
</dbReference>
<dbReference type="PIRSF" id="PIRSF006325">
    <property type="entry name" value="MeTrfase_bac"/>
    <property type="match status" value="1"/>
</dbReference>
<dbReference type="EMBL" id="JAJGNA010000001">
    <property type="protein sequence ID" value="MCC4307181.1"/>
    <property type="molecule type" value="Genomic_DNA"/>
</dbReference>
<evidence type="ECO:0000313" key="7">
    <source>
        <dbReference type="Proteomes" id="UP001108027"/>
    </source>
</evidence>
<dbReference type="PANTHER" id="PTHR43861:SF2">
    <property type="entry name" value="CARBOXY-S-ADENOSYL-L-METHIONINE SYNTHASE"/>
    <property type="match status" value="1"/>
</dbReference>
<comment type="catalytic activity">
    <reaction evidence="3">
        <text>prephenate + S-adenosyl-L-methionine = carboxy-S-adenosyl-L-methionine + 3-phenylpyruvate + H2O</text>
        <dbReference type="Rhea" id="RHEA:51692"/>
        <dbReference type="ChEBI" id="CHEBI:15377"/>
        <dbReference type="ChEBI" id="CHEBI:18005"/>
        <dbReference type="ChEBI" id="CHEBI:29934"/>
        <dbReference type="ChEBI" id="CHEBI:59789"/>
        <dbReference type="ChEBI" id="CHEBI:134278"/>
    </reaction>
</comment>
<sequence length="248" mass="27712">MTSDRKDRLFTEQDRAIADFDFGERTAEVFDDMLDRSIPQYRELQRMIGELAAQFATAGSRVYDLGCSTGITLNSLHRAVDPAAELVGVDYSEAMLDKARANLAELPAGRLRLCAGDLNDGVAIENASVVVLNLTLQFVRPINREGLLRTLVEGLRPGGALILVEKVLGSDALLNRQWIKLYYDMKKRNGYSETEIARKREALENVLIPYRPDENLRMLSRAGLDSVDMFFKWYNFAGFIGVKGGVKG</sequence>
<name>A0A9Q3UJH4_9GAMM</name>
<evidence type="ECO:0000256" key="2">
    <source>
        <dbReference type="ARBA" id="ARBA00022691"/>
    </source>
</evidence>
<feature type="binding site" evidence="3 4">
    <location>
        <begin position="66"/>
        <end position="68"/>
    </location>
    <ligand>
        <name>S-adenosyl-L-methionine</name>
        <dbReference type="ChEBI" id="CHEBI:59789"/>
    </ligand>
</feature>
<comment type="function">
    <text evidence="3">Catalyzes the conversion of S-adenosyl-L-methionine (SAM) to carboxy-S-adenosyl-L-methionine (Cx-SAM).</text>
</comment>
<feature type="binding site" evidence="3 4">
    <location>
        <position position="41"/>
    </location>
    <ligand>
        <name>S-adenosyl-L-methionine</name>
        <dbReference type="ChEBI" id="CHEBI:59789"/>
    </ligand>
</feature>
<reference evidence="6" key="1">
    <citation type="submission" date="2021-10" db="EMBL/GenBank/DDBJ databases">
        <title>The diversity and Nitrogen Metabolism of Culturable Nitrate-Utilizing Bacteria Within the Oxygen Minimum Zone of the Changjiang (Yangtze River)Estuary.</title>
        <authorList>
            <person name="Zhang D."/>
            <person name="Zheng J."/>
            <person name="Liu S."/>
            <person name="He W."/>
        </authorList>
    </citation>
    <scope>NUCLEOTIDE SEQUENCE</scope>
    <source>
        <strain evidence="6">FXH-223</strain>
    </source>
</reference>
<feature type="binding site" evidence="3 4">
    <location>
        <position position="133"/>
    </location>
    <ligand>
        <name>S-adenosyl-L-methionine</name>
        <dbReference type="ChEBI" id="CHEBI:59789"/>
    </ligand>
</feature>
<protein>
    <recommendedName>
        <fullName evidence="3">Carboxy-S-adenosyl-L-methionine synthase</fullName>
        <shortName evidence="3">Cx-SAM synthase</shortName>
        <ecNumber evidence="3">2.1.3.-</ecNumber>
    </recommendedName>
</protein>
<comment type="similarity">
    <text evidence="3">Belongs to the class I-like SAM-binding methyltransferase superfamily. Cx-SAM synthase family.</text>
</comment>
<feature type="binding site" evidence="3">
    <location>
        <begin position="117"/>
        <end position="118"/>
    </location>
    <ligand>
        <name>S-adenosyl-L-methionine</name>
        <dbReference type="ChEBI" id="CHEBI:59789"/>
    </ligand>
</feature>
<comment type="caution">
    <text evidence="3">Lacks conserved residue(s) required for the propagation of feature annotation.</text>
</comment>
<comment type="subunit">
    <text evidence="3">Homodimer.</text>
</comment>
<evidence type="ECO:0000256" key="4">
    <source>
        <dbReference type="PIRSR" id="PIRSR006325-1"/>
    </source>
</evidence>
<keyword evidence="7" id="KW-1185">Reference proteome</keyword>
<dbReference type="SUPFAM" id="SSF53335">
    <property type="entry name" value="S-adenosyl-L-methionine-dependent methyltransferases"/>
    <property type="match status" value="1"/>
</dbReference>
<proteinExistence type="inferred from homology"/>
<evidence type="ECO:0000256" key="3">
    <source>
        <dbReference type="HAMAP-Rule" id="MF_01589"/>
    </source>
</evidence>
<dbReference type="GO" id="GO:1904047">
    <property type="term" value="F:S-adenosyl-L-methionine binding"/>
    <property type="evidence" value="ECO:0007669"/>
    <property type="project" value="UniProtKB-UniRule"/>
</dbReference>
<dbReference type="InterPro" id="IPR029063">
    <property type="entry name" value="SAM-dependent_MTases_sf"/>
</dbReference>
<evidence type="ECO:0000256" key="1">
    <source>
        <dbReference type="ARBA" id="ARBA00022679"/>
    </source>
</evidence>
<dbReference type="RefSeq" id="WP_228232359.1">
    <property type="nucleotide sequence ID" value="NZ_JAJGNA010000001.1"/>
</dbReference>
<accession>A0A9Q3UJH4</accession>
<dbReference type="GO" id="GO:0002098">
    <property type="term" value="P:tRNA wobble uridine modification"/>
    <property type="evidence" value="ECO:0007669"/>
    <property type="project" value="InterPro"/>
</dbReference>
<keyword evidence="2 3" id="KW-0949">S-adenosyl-L-methionine</keyword>
<dbReference type="Gene3D" id="3.40.50.150">
    <property type="entry name" value="Vaccinia Virus protein VP39"/>
    <property type="match status" value="1"/>
</dbReference>
<dbReference type="Proteomes" id="UP001108027">
    <property type="component" value="Unassembled WGS sequence"/>
</dbReference>
<dbReference type="HAMAP" id="MF_01589">
    <property type="entry name" value="Cx_SAM_synthase"/>
    <property type="match status" value="1"/>
</dbReference>
<dbReference type="AlphaFoldDB" id="A0A9Q3UJH4"/>
<dbReference type="CDD" id="cd02440">
    <property type="entry name" value="AdoMet_MTases"/>
    <property type="match status" value="1"/>
</dbReference>